<feature type="chain" id="PRO_5012601371" evidence="7">
    <location>
        <begin position="20"/>
        <end position="733"/>
    </location>
</feature>
<keyword evidence="4" id="KW-0325">Glycoprotein</keyword>
<dbReference type="CDD" id="cd00842">
    <property type="entry name" value="MPP_ASMase"/>
    <property type="match status" value="1"/>
</dbReference>
<dbReference type="STRING" id="158441.A0A226DKH8"/>
<keyword evidence="7" id="KW-0732">Signal</keyword>
<dbReference type="AlphaFoldDB" id="A0A226DKH8"/>
<dbReference type="InterPro" id="IPR008139">
    <property type="entry name" value="SaposinB_dom"/>
</dbReference>
<keyword evidence="10" id="KW-1185">Reference proteome</keyword>
<dbReference type="OrthoDB" id="8251059at2759"/>
<sequence length="733" mass="80355">MKIFSLICCISVQILLVSASNIKRSNLTYFDKEESASELVKFLEPYKTDIQKWFWEISGNSYNSPHFKNGSRKIGIMAEYITCEICVPALPLVKLFIQLGFSSEDIVGVITTACQILNLAPKPEICEPTIRAYATPILYMVVNKPEIPDDDFCGIINPGCRPISAPVRDWSITLSPPKGPKTRKTLPKDGLPAQTELTKILQFTDVHLDLDYVPGTDSGCGLPACCRDGIPTNPDNSAGKWGHFSCEMPESGLKALYKHGANTHSDAKFIFLTGDYIHSNIWLYGVDENTRHHVAVTTWLQSTFASTAPEIYPLVGNHEPDVVNMYPPEETWGDFPLRWMYHSVGDAFGDFLPADQMELFLKYGYYTVISKADPNLRIIALNTNLCYVNNFWLPYEPIDTSGQLQWFADRLQEAEDAGQAVFLLGHIFPGSGSCWPIWSRQFERIIQRYSYTIRAQWYGHSHEQDYHITFSEDDAPVSLSFTGGSGVTDGMNPGYNVFYADGQRGADSTWEIVNHQSIVLNLTVSNALPDEAAPIFSTILDAQEAWGVTSLTAETVHDLIYRMVCDDALFLEYQKVVTKGADSPRFNPCLRNDYRCKANVLGGLFVSNSGDHSHRDRLTNYILTVDCKEQNPPTTTPGSTEGTTVGTTEGTTGGTTEGTTGGTTEGTTGGTTGGTTAGTTAGTTGGSTEGSTTGGTTEETEGTTAGSGGKSVYFPLFLAVLIKFALALLNQKT</sequence>
<dbReference type="GO" id="GO:0061750">
    <property type="term" value="F:acid sphingomyelin phosphodiesterase activity"/>
    <property type="evidence" value="ECO:0007669"/>
    <property type="project" value="TreeGrafter"/>
</dbReference>
<keyword evidence="3" id="KW-1015">Disulfide bond</keyword>
<evidence type="ECO:0000256" key="6">
    <source>
        <dbReference type="SAM" id="MobiDB-lite"/>
    </source>
</evidence>
<evidence type="ECO:0000256" key="5">
    <source>
        <dbReference type="ARBA" id="ARBA00047268"/>
    </source>
</evidence>
<accession>A0A226DKH8</accession>
<dbReference type="Pfam" id="PF00149">
    <property type="entry name" value="Metallophos"/>
    <property type="match status" value="1"/>
</dbReference>
<dbReference type="Gene3D" id="3.60.21.10">
    <property type="match status" value="1"/>
</dbReference>
<reference evidence="9 10" key="1">
    <citation type="submission" date="2015-12" db="EMBL/GenBank/DDBJ databases">
        <title>The genome of Folsomia candida.</title>
        <authorList>
            <person name="Faddeeva A."/>
            <person name="Derks M.F."/>
            <person name="Anvar Y."/>
            <person name="Smit S."/>
            <person name="Van Straalen N."/>
            <person name="Roelofs D."/>
        </authorList>
    </citation>
    <scope>NUCLEOTIDE SEQUENCE [LARGE SCALE GENOMIC DNA]</scope>
    <source>
        <strain evidence="9 10">VU population</strain>
        <tissue evidence="9">Whole body</tissue>
    </source>
</reference>
<feature type="region of interest" description="Disordered" evidence="6">
    <location>
        <begin position="628"/>
        <end position="709"/>
    </location>
</feature>
<feature type="compositionally biased region" description="Low complexity" evidence="6">
    <location>
        <begin position="636"/>
        <end position="650"/>
    </location>
</feature>
<evidence type="ECO:0000256" key="7">
    <source>
        <dbReference type="SAM" id="SignalP"/>
    </source>
</evidence>
<dbReference type="GO" id="GO:0016020">
    <property type="term" value="C:membrane"/>
    <property type="evidence" value="ECO:0007669"/>
    <property type="project" value="GOC"/>
</dbReference>
<evidence type="ECO:0000256" key="2">
    <source>
        <dbReference type="ARBA" id="ARBA00022801"/>
    </source>
</evidence>
<feature type="compositionally biased region" description="Gly residues" evidence="6">
    <location>
        <begin position="651"/>
        <end position="676"/>
    </location>
</feature>
<dbReference type="SUPFAM" id="SSF56300">
    <property type="entry name" value="Metallo-dependent phosphatases"/>
    <property type="match status" value="1"/>
</dbReference>
<dbReference type="InterPro" id="IPR004843">
    <property type="entry name" value="Calcineurin-like_PHP"/>
</dbReference>
<evidence type="ECO:0000256" key="1">
    <source>
        <dbReference type="ARBA" id="ARBA00008234"/>
    </source>
</evidence>
<dbReference type="PANTHER" id="PTHR10340">
    <property type="entry name" value="SPHINGOMYELIN PHOSPHODIESTERASE"/>
    <property type="match status" value="1"/>
</dbReference>
<protein>
    <submittedName>
        <fullName evidence="9">Sphingomyelin phosphodiesterase</fullName>
    </submittedName>
</protein>
<dbReference type="PROSITE" id="PS50015">
    <property type="entry name" value="SAP_B"/>
    <property type="match status" value="1"/>
</dbReference>
<evidence type="ECO:0000256" key="4">
    <source>
        <dbReference type="ARBA" id="ARBA00023180"/>
    </source>
</evidence>
<keyword evidence="2" id="KW-0378">Hydrolase</keyword>
<organism evidence="9 10">
    <name type="scientific">Folsomia candida</name>
    <name type="common">Springtail</name>
    <dbReference type="NCBI Taxonomy" id="158441"/>
    <lineage>
        <taxon>Eukaryota</taxon>
        <taxon>Metazoa</taxon>
        <taxon>Ecdysozoa</taxon>
        <taxon>Arthropoda</taxon>
        <taxon>Hexapoda</taxon>
        <taxon>Collembola</taxon>
        <taxon>Entomobryomorpha</taxon>
        <taxon>Isotomoidea</taxon>
        <taxon>Isotomidae</taxon>
        <taxon>Proisotominae</taxon>
        <taxon>Folsomia</taxon>
    </lineage>
</organism>
<comment type="caution">
    <text evidence="9">The sequence shown here is derived from an EMBL/GenBank/DDBJ whole genome shotgun (WGS) entry which is preliminary data.</text>
</comment>
<evidence type="ECO:0000313" key="9">
    <source>
        <dbReference type="EMBL" id="OXA45354.1"/>
    </source>
</evidence>
<dbReference type="InterPro" id="IPR041805">
    <property type="entry name" value="ASMase/PPN1_MPP"/>
</dbReference>
<evidence type="ECO:0000313" key="10">
    <source>
        <dbReference type="Proteomes" id="UP000198287"/>
    </source>
</evidence>
<dbReference type="GO" id="GO:0006685">
    <property type="term" value="P:sphingomyelin catabolic process"/>
    <property type="evidence" value="ECO:0007669"/>
    <property type="project" value="TreeGrafter"/>
</dbReference>
<dbReference type="Proteomes" id="UP000198287">
    <property type="component" value="Unassembled WGS sequence"/>
</dbReference>
<gene>
    <name evidence="9" type="ORF">Fcan01_20200</name>
</gene>
<name>A0A226DKH8_FOLCA</name>
<proteinExistence type="inferred from homology"/>
<feature type="signal peptide" evidence="7">
    <location>
        <begin position="1"/>
        <end position="19"/>
    </location>
</feature>
<dbReference type="PANTHER" id="PTHR10340:SF29">
    <property type="entry name" value="SPHINGOMYELIN PHOSPHODIESTERASE"/>
    <property type="match status" value="1"/>
</dbReference>
<dbReference type="InterPro" id="IPR029052">
    <property type="entry name" value="Metallo-depent_PP-like"/>
</dbReference>
<comment type="catalytic activity">
    <reaction evidence="5">
        <text>a sphingomyelin + H2O = phosphocholine + an N-acylsphing-4-enine + H(+)</text>
        <dbReference type="Rhea" id="RHEA:19253"/>
        <dbReference type="ChEBI" id="CHEBI:15377"/>
        <dbReference type="ChEBI" id="CHEBI:15378"/>
        <dbReference type="ChEBI" id="CHEBI:17636"/>
        <dbReference type="ChEBI" id="CHEBI:52639"/>
        <dbReference type="ChEBI" id="CHEBI:295975"/>
        <dbReference type="EC" id="3.1.4.12"/>
    </reaction>
    <physiologicalReaction direction="left-to-right" evidence="5">
        <dbReference type="Rhea" id="RHEA:19254"/>
    </physiologicalReaction>
</comment>
<dbReference type="GO" id="GO:0005615">
    <property type="term" value="C:extracellular space"/>
    <property type="evidence" value="ECO:0007669"/>
    <property type="project" value="TreeGrafter"/>
</dbReference>
<comment type="similarity">
    <text evidence="1">Belongs to the acid sphingomyelinase family.</text>
</comment>
<dbReference type="GO" id="GO:0005764">
    <property type="term" value="C:lysosome"/>
    <property type="evidence" value="ECO:0007669"/>
    <property type="project" value="TreeGrafter"/>
</dbReference>
<dbReference type="EMBL" id="LNIX01000018">
    <property type="protein sequence ID" value="OXA45354.1"/>
    <property type="molecule type" value="Genomic_DNA"/>
</dbReference>
<feature type="domain" description="Saposin B-type" evidence="8">
    <location>
        <begin position="79"/>
        <end position="164"/>
    </location>
</feature>
<dbReference type="GO" id="GO:0046513">
    <property type="term" value="P:ceramide biosynthetic process"/>
    <property type="evidence" value="ECO:0007669"/>
    <property type="project" value="TreeGrafter"/>
</dbReference>
<dbReference type="OMA" id="VITACKI"/>
<evidence type="ECO:0000259" key="8">
    <source>
        <dbReference type="PROSITE" id="PS50015"/>
    </source>
</evidence>
<evidence type="ECO:0000256" key="3">
    <source>
        <dbReference type="ARBA" id="ARBA00023157"/>
    </source>
</evidence>